<dbReference type="AlphaFoldDB" id="A0A813IQ91"/>
<feature type="transmembrane region" description="Helical" evidence="2">
    <location>
        <begin position="880"/>
        <end position="901"/>
    </location>
</feature>
<feature type="transmembrane region" description="Helical" evidence="2">
    <location>
        <begin position="988"/>
        <end position="1006"/>
    </location>
</feature>
<keyword evidence="2" id="KW-0812">Transmembrane</keyword>
<feature type="transmembrane region" description="Helical" evidence="2">
    <location>
        <begin position="1076"/>
        <end position="1096"/>
    </location>
</feature>
<evidence type="ECO:0008006" key="5">
    <source>
        <dbReference type="Google" id="ProtNLM"/>
    </source>
</evidence>
<evidence type="ECO:0000313" key="4">
    <source>
        <dbReference type="Proteomes" id="UP000626109"/>
    </source>
</evidence>
<feature type="transmembrane region" description="Helical" evidence="2">
    <location>
        <begin position="173"/>
        <end position="197"/>
    </location>
</feature>
<feature type="transmembrane region" description="Helical" evidence="2">
    <location>
        <begin position="317"/>
        <end position="338"/>
    </location>
</feature>
<accession>A0A813IQ91</accession>
<feature type="transmembrane region" description="Helical" evidence="2">
    <location>
        <begin position="227"/>
        <end position="247"/>
    </location>
</feature>
<feature type="compositionally biased region" description="Basic and acidic residues" evidence="1">
    <location>
        <begin position="938"/>
        <end position="952"/>
    </location>
</feature>
<feature type="transmembrane region" description="Helical" evidence="2">
    <location>
        <begin position="144"/>
        <end position="166"/>
    </location>
</feature>
<feature type="compositionally biased region" description="Acidic residues" evidence="1">
    <location>
        <begin position="962"/>
        <end position="973"/>
    </location>
</feature>
<evidence type="ECO:0000256" key="1">
    <source>
        <dbReference type="SAM" id="MobiDB-lite"/>
    </source>
</evidence>
<evidence type="ECO:0000313" key="3">
    <source>
        <dbReference type="EMBL" id="CAE8654036.1"/>
    </source>
</evidence>
<evidence type="ECO:0000256" key="2">
    <source>
        <dbReference type="SAM" id="Phobius"/>
    </source>
</evidence>
<organism evidence="3 4">
    <name type="scientific">Polarella glacialis</name>
    <name type="common">Dinoflagellate</name>
    <dbReference type="NCBI Taxonomy" id="89957"/>
    <lineage>
        <taxon>Eukaryota</taxon>
        <taxon>Sar</taxon>
        <taxon>Alveolata</taxon>
        <taxon>Dinophyceae</taxon>
        <taxon>Suessiales</taxon>
        <taxon>Suessiaceae</taxon>
        <taxon>Polarella</taxon>
    </lineage>
</organism>
<feature type="transmembrane region" description="Helical" evidence="2">
    <location>
        <begin position="69"/>
        <end position="87"/>
    </location>
</feature>
<keyword evidence="2" id="KW-0472">Membrane</keyword>
<reference evidence="3" key="1">
    <citation type="submission" date="2021-02" db="EMBL/GenBank/DDBJ databases">
        <authorList>
            <person name="Dougan E. K."/>
            <person name="Rhodes N."/>
            <person name="Thang M."/>
            <person name="Chan C."/>
        </authorList>
    </citation>
    <scope>NUCLEOTIDE SEQUENCE</scope>
</reference>
<name>A0A813IQ91_POLGL</name>
<proteinExistence type="predicted"/>
<dbReference type="Proteomes" id="UP000626109">
    <property type="component" value="Unassembled WGS sequence"/>
</dbReference>
<keyword evidence="2" id="KW-1133">Transmembrane helix</keyword>
<feature type="transmembrane region" description="Helical" evidence="2">
    <location>
        <begin position="350"/>
        <end position="376"/>
    </location>
</feature>
<protein>
    <recommendedName>
        <fullName evidence="5">Chitin synthase</fullName>
    </recommendedName>
</protein>
<feature type="region of interest" description="Disordered" evidence="1">
    <location>
        <begin position="931"/>
        <end position="978"/>
    </location>
</feature>
<feature type="transmembrane region" description="Helical" evidence="2">
    <location>
        <begin position="1054"/>
        <end position="1070"/>
    </location>
</feature>
<comment type="caution">
    <text evidence="3">The sequence shown here is derived from an EMBL/GenBank/DDBJ whole genome shotgun (WGS) entry which is preliminary data.</text>
</comment>
<gene>
    <name evidence="3" type="ORF">PGLA2088_LOCUS10762</name>
</gene>
<feature type="transmembrane region" description="Helical" evidence="2">
    <location>
        <begin position="7"/>
        <end position="24"/>
    </location>
</feature>
<sequence>MGFGWEQLFWVLIILGPYIMTYAWSLSFWIRLITGFVAISEATSQVIMLTQDVDITDPANPFGHRSQDYIALCIATGVSGGLFAAFAEPVGLLVLQLWGSYAVYTWAIVAMERFHPLAPAPSQDPPHLNGLASLVSVGVSGSNLWGPAICVAVSVCIVIFASRLCFRFPKWVVQIMAGIAGGPCGAHATVQAIYFYWNDSGMYGPVVYGLLAGNRSRWCFDPSSCKIFYTTFCVLCIVSWVTQYFVYVAEKQGKPWKAYAPVPFKHPNACTVSVGAGLVRDGAETSEDEEEEDDLLFGDCTGQDDSWAQNLTTPRSCWVFLTVVVAFSCAATFAFTYLVKWDEPTETNYFFGLVYILANAFCLWSIIEFFFTTLWFHTIRLICGMPGLPKQDFSHGLPRNGRTILAYCLLSKSKDSSEETFNTALQAHLANIDPNGRVTTSVVSVSSALSVVQCEMDCRDKGRAEIKRILGGEVVAIQRLFEAGDLADGGHAAKSVIRDALQALPGGSGDRANFWFAVLTNGWKRGTVGGPALMQALLAKVEEAAQHFLYLHRTTKILKKPGQYQDLMVLGTTGNNRAYTYLRDDYGSIGREMDSKCFGFGGNVSADGLEGEVDLKEAVAKLEERGQEDVLRVAASGADPKQRYFYTMVLDSDTICPVNSIRTLVETAEHPANISFGIINATLANDYGADDKCTWYMWRNALMEVSTVNLQRGQFWIFNRVGFYGKGLIRNDMYISRVIGMPGSLIEALPIDILSHDTVEAKLLQPAVASDVCLYEEVARNPISALSQSTRWCLGEVRNGCYHADGAYTSLIGAMSFLYTMLAECKKRPSNYVRWSDVPCAFSAEYLAHTGFRLFHAGPGILLVTMSTSLLAEQKMGLQLVVLPVVGIYAFIFTVLALFIVPKGFLILDKLPSLGLGKYCLCTAKASKIGDGSFSDQENEKKRGGHSRRDARTIQVPHEALSDEDSASEESSGDVDGSPHHLGRCSVLYRQLVLALVEILLSLLLFSPELIVGVIRLVRGAWAQVTGSASWQPQDSVEKEIEQSLSVRYVFKKTYIVFACGVIYLTYSIVFEIHDVLVYLLIVSWVLYPLTTYVMCLPVQESCKKSWLWTWVMDIKRGMSD</sequence>
<dbReference type="EMBL" id="CAJNNW010012153">
    <property type="protein sequence ID" value="CAE8654036.1"/>
    <property type="molecule type" value="Genomic_DNA"/>
</dbReference>